<dbReference type="OrthoDB" id="3826115at2759"/>
<accession>F9XQR8</accession>
<dbReference type="EMBL" id="CM001209">
    <property type="protein sequence ID" value="EGP82438.1"/>
    <property type="molecule type" value="Genomic_DNA"/>
</dbReference>
<name>F9XQR8_ZYMTI</name>
<proteinExistence type="predicted"/>
<dbReference type="Proteomes" id="UP000008062">
    <property type="component" value="Chromosome 14"/>
</dbReference>
<dbReference type="RefSeq" id="XP_003847462.1">
    <property type="nucleotide sequence ID" value="XM_003847414.1"/>
</dbReference>
<dbReference type="HOGENOM" id="CLU_1235893_0_0_1"/>
<dbReference type="AlphaFoldDB" id="F9XQR8"/>
<gene>
    <name evidence="1" type="ORF">MYCGRDRAFT_97594</name>
</gene>
<protein>
    <submittedName>
        <fullName evidence="1">Uncharacterized protein</fullName>
    </submittedName>
</protein>
<evidence type="ECO:0000313" key="2">
    <source>
        <dbReference type="Proteomes" id="UP000008062"/>
    </source>
</evidence>
<dbReference type="KEGG" id="ztr:MYCGRDRAFT_97594"/>
<keyword evidence="2" id="KW-1185">Reference proteome</keyword>
<sequence>MDSVNFIIGTNIRFSAKDLDKYTNPFKYFIPERRWLIQRMQAGYSFTVVSKSLRHIIESNLGSAEYVISSGEEMWSMGFEVLLFVTKDETFVSCDTDFMPDALFFGSEDSGSVEVHNTDEPRARRVMKKLNGAPLTIVCPLVTASIKSPMVLNSISYWKPFHTKNIKVYTIDKESSYAHMTVGRCKIKRTIPRCSWDEGIKATAWSIQLGSGDRDRTYYDIDTV</sequence>
<dbReference type="GeneID" id="13400566"/>
<organism evidence="1 2">
    <name type="scientific">Zymoseptoria tritici (strain CBS 115943 / IPO323)</name>
    <name type="common">Speckled leaf blotch fungus</name>
    <name type="synonym">Septoria tritici</name>
    <dbReference type="NCBI Taxonomy" id="336722"/>
    <lineage>
        <taxon>Eukaryota</taxon>
        <taxon>Fungi</taxon>
        <taxon>Dikarya</taxon>
        <taxon>Ascomycota</taxon>
        <taxon>Pezizomycotina</taxon>
        <taxon>Dothideomycetes</taxon>
        <taxon>Dothideomycetidae</taxon>
        <taxon>Mycosphaerellales</taxon>
        <taxon>Mycosphaerellaceae</taxon>
        <taxon>Zymoseptoria</taxon>
    </lineage>
</organism>
<evidence type="ECO:0000313" key="1">
    <source>
        <dbReference type="EMBL" id="EGP82438.1"/>
    </source>
</evidence>
<dbReference type="InParanoid" id="F9XQR8"/>
<reference evidence="1 2" key="1">
    <citation type="journal article" date="2011" name="PLoS Genet.">
        <title>Finished genome of the fungal wheat pathogen Mycosphaerella graminicola reveals dispensome structure, chromosome plasticity, and stealth pathogenesis.</title>
        <authorList>
            <person name="Goodwin S.B."/>
            <person name="Ben M'barek S."/>
            <person name="Dhillon B."/>
            <person name="Wittenberg A.H.J."/>
            <person name="Crane C.F."/>
            <person name="Hane J.K."/>
            <person name="Foster A.J."/>
            <person name="Van der Lee T.A.J."/>
            <person name="Grimwood J."/>
            <person name="Aerts A."/>
            <person name="Antoniw J."/>
            <person name="Bailey A."/>
            <person name="Bluhm B."/>
            <person name="Bowler J."/>
            <person name="Bristow J."/>
            <person name="van der Burgt A."/>
            <person name="Canto-Canche B."/>
            <person name="Churchill A.C.L."/>
            <person name="Conde-Ferraez L."/>
            <person name="Cools H.J."/>
            <person name="Coutinho P.M."/>
            <person name="Csukai M."/>
            <person name="Dehal P."/>
            <person name="De Wit P."/>
            <person name="Donzelli B."/>
            <person name="van de Geest H.C."/>
            <person name="van Ham R.C.H.J."/>
            <person name="Hammond-Kosack K.E."/>
            <person name="Henrissat B."/>
            <person name="Kilian A."/>
            <person name="Kobayashi A.K."/>
            <person name="Koopmann E."/>
            <person name="Kourmpetis Y."/>
            <person name="Kuzniar A."/>
            <person name="Lindquist E."/>
            <person name="Lombard V."/>
            <person name="Maliepaard C."/>
            <person name="Martins N."/>
            <person name="Mehrabi R."/>
            <person name="Nap J.P.H."/>
            <person name="Ponomarenko A."/>
            <person name="Rudd J.J."/>
            <person name="Salamov A."/>
            <person name="Schmutz J."/>
            <person name="Schouten H.J."/>
            <person name="Shapiro H."/>
            <person name="Stergiopoulos I."/>
            <person name="Torriani S.F.F."/>
            <person name="Tu H."/>
            <person name="de Vries R.P."/>
            <person name="Waalwijk C."/>
            <person name="Ware S.B."/>
            <person name="Wiebenga A."/>
            <person name="Zwiers L.-H."/>
            <person name="Oliver R.P."/>
            <person name="Grigoriev I.V."/>
            <person name="Kema G.H.J."/>
        </authorList>
    </citation>
    <scope>NUCLEOTIDE SEQUENCE [LARGE SCALE GENOMIC DNA]</scope>
    <source>
        <strain evidence="2">CBS 115943 / IPO323</strain>
    </source>
</reference>